<protein>
    <submittedName>
        <fullName evidence="4">SDR family oxidoreductase</fullName>
    </submittedName>
</protein>
<dbReference type="Gene3D" id="3.40.50.720">
    <property type="entry name" value="NAD(P)-binding Rossmann-like Domain"/>
    <property type="match status" value="1"/>
</dbReference>
<dbReference type="PRINTS" id="PR00081">
    <property type="entry name" value="GDHRDH"/>
</dbReference>
<reference evidence="5" key="1">
    <citation type="journal article" date="2019" name="Int. J. Syst. Evol. Microbiol.">
        <title>The Global Catalogue of Microorganisms (GCM) 10K type strain sequencing project: providing services to taxonomists for standard genome sequencing and annotation.</title>
        <authorList>
            <consortium name="The Broad Institute Genomics Platform"/>
            <consortium name="The Broad Institute Genome Sequencing Center for Infectious Disease"/>
            <person name="Wu L."/>
            <person name="Ma J."/>
        </authorList>
    </citation>
    <scope>NUCLEOTIDE SEQUENCE [LARGE SCALE GENOMIC DNA]</scope>
    <source>
        <strain evidence="5">CGMCC 4.1782</strain>
    </source>
</reference>
<dbReference type="EMBL" id="JBHUIM010000002">
    <property type="protein sequence ID" value="MFD2247338.1"/>
    <property type="molecule type" value="Genomic_DNA"/>
</dbReference>
<name>A0ABW5D158_9BACT</name>
<dbReference type="Proteomes" id="UP001597374">
    <property type="component" value="Unassembled WGS sequence"/>
</dbReference>
<dbReference type="PANTHER" id="PTHR24322">
    <property type="entry name" value="PKSB"/>
    <property type="match status" value="1"/>
</dbReference>
<dbReference type="PANTHER" id="PTHR24322:SF736">
    <property type="entry name" value="RETINOL DEHYDROGENASE 10"/>
    <property type="match status" value="1"/>
</dbReference>
<keyword evidence="2" id="KW-0560">Oxidoreductase</keyword>
<evidence type="ECO:0000313" key="4">
    <source>
        <dbReference type="EMBL" id="MFD2247338.1"/>
    </source>
</evidence>
<gene>
    <name evidence="4" type="ORF">ACFSKP_13815</name>
</gene>
<comment type="caution">
    <text evidence="4">The sequence shown here is derived from an EMBL/GenBank/DDBJ whole genome shotgun (WGS) entry which is preliminary data.</text>
</comment>
<evidence type="ECO:0000256" key="2">
    <source>
        <dbReference type="ARBA" id="ARBA00023002"/>
    </source>
</evidence>
<dbReference type="PROSITE" id="PS00061">
    <property type="entry name" value="ADH_SHORT"/>
    <property type="match status" value="1"/>
</dbReference>
<dbReference type="RefSeq" id="WP_250430270.1">
    <property type="nucleotide sequence ID" value="NZ_JALPRR010000003.1"/>
</dbReference>
<evidence type="ECO:0000256" key="3">
    <source>
        <dbReference type="RuleBase" id="RU000363"/>
    </source>
</evidence>
<dbReference type="Pfam" id="PF00106">
    <property type="entry name" value="adh_short"/>
    <property type="match status" value="1"/>
</dbReference>
<evidence type="ECO:0000256" key="1">
    <source>
        <dbReference type="ARBA" id="ARBA00006484"/>
    </source>
</evidence>
<dbReference type="InterPro" id="IPR020904">
    <property type="entry name" value="Sc_DH/Rdtase_CS"/>
</dbReference>
<accession>A0ABW5D158</accession>
<organism evidence="4 5">
    <name type="scientific">Pontibacter ruber</name>
    <dbReference type="NCBI Taxonomy" id="1343895"/>
    <lineage>
        <taxon>Bacteria</taxon>
        <taxon>Pseudomonadati</taxon>
        <taxon>Bacteroidota</taxon>
        <taxon>Cytophagia</taxon>
        <taxon>Cytophagales</taxon>
        <taxon>Hymenobacteraceae</taxon>
        <taxon>Pontibacter</taxon>
    </lineage>
</organism>
<dbReference type="CDD" id="cd05339">
    <property type="entry name" value="17beta-HSDXI-like_SDR_c"/>
    <property type="match status" value="1"/>
</dbReference>
<dbReference type="InterPro" id="IPR002347">
    <property type="entry name" value="SDR_fam"/>
</dbReference>
<dbReference type="SUPFAM" id="SSF51735">
    <property type="entry name" value="NAD(P)-binding Rossmann-fold domains"/>
    <property type="match status" value="1"/>
</dbReference>
<dbReference type="InterPro" id="IPR036291">
    <property type="entry name" value="NAD(P)-bd_dom_sf"/>
</dbReference>
<proteinExistence type="inferred from homology"/>
<evidence type="ECO:0000313" key="5">
    <source>
        <dbReference type="Proteomes" id="UP001597374"/>
    </source>
</evidence>
<sequence>MTRISNSTVLITGGASGIGKLMGQKCLQQGASRLVIWDINPENLQLVAAEFEAQGYQVHPYLVDIGNLAEVERTADRVLREAGTPSILINNAGIVVGKRFAEHSLFEIERTLNINVLGAMAATRVFLPAMLQQGHGHVVNIASAASLLPNPRMSVYAASKWAVLGWSESLRLELEQMSPHLHVTTVTPSYIDTGMFAGVKAPLLTPILQPETIANAILEAVKENKIILRKPFIVNLLPLLRGILPTRIFDAVVGKTFKVYTSMDKFSGRPGPVAVPEKRATDTLTP</sequence>
<keyword evidence="5" id="KW-1185">Reference proteome</keyword>
<dbReference type="PRINTS" id="PR00080">
    <property type="entry name" value="SDRFAMILY"/>
</dbReference>
<comment type="similarity">
    <text evidence="1 3">Belongs to the short-chain dehydrogenases/reductases (SDR) family.</text>
</comment>